<evidence type="ECO:0000313" key="3">
    <source>
        <dbReference type="Proteomes" id="UP000786693"/>
    </source>
</evidence>
<dbReference type="EMBL" id="BPFH01000002">
    <property type="protein sequence ID" value="GIT94497.1"/>
    <property type="molecule type" value="Genomic_DNA"/>
</dbReference>
<dbReference type="RefSeq" id="WP_220748027.1">
    <property type="nucleotide sequence ID" value="NZ_BPFH01000002.1"/>
</dbReference>
<feature type="transmembrane region" description="Helical" evidence="1">
    <location>
        <begin position="46"/>
        <end position="70"/>
    </location>
</feature>
<protein>
    <submittedName>
        <fullName evidence="2">Uncharacterized protein</fullName>
    </submittedName>
</protein>
<proteinExistence type="predicted"/>
<keyword evidence="3" id="KW-1185">Reference proteome</keyword>
<reference evidence="2 3" key="1">
    <citation type="submission" date="2021-05" db="EMBL/GenBank/DDBJ databases">
        <title>Bacteria Genome sequencing.</title>
        <authorList>
            <person name="Takabe Y."/>
            <person name="Nakajima Y."/>
            <person name="Suzuki S."/>
            <person name="Shiozaki T."/>
        </authorList>
    </citation>
    <scope>NUCLEOTIDE SEQUENCE [LARGE SCALE GENOMIC DNA]</scope>
    <source>
        <strain evidence="2 3">AI_62</strain>
    </source>
</reference>
<sequence>MTILVGAGVLLTLTGLGGLVYCIVVAAGAKRAGLTGEAMEARLRKLVPLNLAALGVSTIGLMAVVLGLFLG</sequence>
<name>A0ABQ4NK78_9RHOB</name>
<keyword evidence="1" id="KW-0472">Membrane</keyword>
<gene>
    <name evidence="2" type="ORF">JANAI62_11200</name>
</gene>
<evidence type="ECO:0000313" key="2">
    <source>
        <dbReference type="EMBL" id="GIT94497.1"/>
    </source>
</evidence>
<keyword evidence="1" id="KW-1133">Transmembrane helix</keyword>
<keyword evidence="1" id="KW-0812">Transmembrane</keyword>
<organism evidence="2 3">
    <name type="scientific">Jannaschia pagri</name>
    <dbReference type="NCBI Taxonomy" id="2829797"/>
    <lineage>
        <taxon>Bacteria</taxon>
        <taxon>Pseudomonadati</taxon>
        <taxon>Pseudomonadota</taxon>
        <taxon>Alphaproteobacteria</taxon>
        <taxon>Rhodobacterales</taxon>
        <taxon>Roseobacteraceae</taxon>
        <taxon>Jannaschia</taxon>
    </lineage>
</organism>
<dbReference type="Proteomes" id="UP000786693">
    <property type="component" value="Unassembled WGS sequence"/>
</dbReference>
<accession>A0ABQ4NK78</accession>
<evidence type="ECO:0000256" key="1">
    <source>
        <dbReference type="SAM" id="Phobius"/>
    </source>
</evidence>
<comment type="caution">
    <text evidence="2">The sequence shown here is derived from an EMBL/GenBank/DDBJ whole genome shotgun (WGS) entry which is preliminary data.</text>
</comment>